<organism evidence="2 3">
    <name type="scientific">Aspergillus calidoustus</name>
    <dbReference type="NCBI Taxonomy" id="454130"/>
    <lineage>
        <taxon>Eukaryota</taxon>
        <taxon>Fungi</taxon>
        <taxon>Dikarya</taxon>
        <taxon>Ascomycota</taxon>
        <taxon>Pezizomycotina</taxon>
        <taxon>Eurotiomycetes</taxon>
        <taxon>Eurotiomycetidae</taxon>
        <taxon>Eurotiales</taxon>
        <taxon>Aspergillaceae</taxon>
        <taxon>Aspergillus</taxon>
        <taxon>Aspergillus subgen. Nidulantes</taxon>
    </lineage>
</organism>
<proteinExistence type="predicted"/>
<reference evidence="3" key="1">
    <citation type="journal article" date="2016" name="Genome Announc.">
        <title>Draft genome sequences of fungus Aspergillus calidoustus.</title>
        <authorList>
            <person name="Horn F."/>
            <person name="Linde J."/>
            <person name="Mattern D.J."/>
            <person name="Walther G."/>
            <person name="Guthke R."/>
            <person name="Scherlach K."/>
            <person name="Martin K."/>
            <person name="Brakhage A.A."/>
            <person name="Petzke L."/>
            <person name="Valiante V."/>
        </authorList>
    </citation>
    <scope>NUCLEOTIDE SEQUENCE [LARGE SCALE GENOMIC DNA]</scope>
    <source>
        <strain evidence="3">SF006504</strain>
    </source>
</reference>
<evidence type="ECO:0000256" key="1">
    <source>
        <dbReference type="SAM" id="SignalP"/>
    </source>
</evidence>
<protein>
    <submittedName>
        <fullName evidence="2">Uncharacterized protein</fullName>
    </submittedName>
</protein>
<gene>
    <name evidence="2" type="ORF">ASPCAL06746</name>
</gene>
<keyword evidence="1" id="KW-0732">Signal</keyword>
<accession>A0A0U5C9E2</accession>
<name>A0A0U5C9E2_ASPCI</name>
<dbReference type="EMBL" id="CDMC01000005">
    <property type="protein sequence ID" value="CEL05628.1"/>
    <property type="molecule type" value="Genomic_DNA"/>
</dbReference>
<feature type="chain" id="PRO_5006855605" evidence="1">
    <location>
        <begin position="19"/>
        <end position="112"/>
    </location>
</feature>
<dbReference type="Proteomes" id="UP000054771">
    <property type="component" value="Unassembled WGS sequence"/>
</dbReference>
<sequence>MRILHLVLPSMLSILAAGAPAPEANAEANIESRANHVRFGYSGGDTCTGPVYQFDSTGGCYPVSSPARSIYVYENVGCQISSWSGLNCRGSSKVISGTGCTSVLFGSIKVQC</sequence>
<dbReference type="AlphaFoldDB" id="A0A0U5C9E2"/>
<feature type="signal peptide" evidence="1">
    <location>
        <begin position="1"/>
        <end position="18"/>
    </location>
</feature>
<keyword evidence="3" id="KW-1185">Reference proteome</keyword>
<evidence type="ECO:0000313" key="2">
    <source>
        <dbReference type="EMBL" id="CEL05628.1"/>
    </source>
</evidence>
<dbReference type="OrthoDB" id="4817121at2759"/>
<evidence type="ECO:0000313" key="3">
    <source>
        <dbReference type="Proteomes" id="UP000054771"/>
    </source>
</evidence>